<protein>
    <submittedName>
        <fullName evidence="2">Uncharacterized protein</fullName>
    </submittedName>
</protein>
<feature type="region of interest" description="Disordered" evidence="1">
    <location>
        <begin position="1"/>
        <end position="31"/>
    </location>
</feature>
<evidence type="ECO:0000313" key="3">
    <source>
        <dbReference type="Proteomes" id="UP000292082"/>
    </source>
</evidence>
<dbReference type="Proteomes" id="UP000292082">
    <property type="component" value="Unassembled WGS sequence"/>
</dbReference>
<proteinExistence type="predicted"/>
<organism evidence="2 3">
    <name type="scientific">Dichomitus squalens</name>
    <dbReference type="NCBI Taxonomy" id="114155"/>
    <lineage>
        <taxon>Eukaryota</taxon>
        <taxon>Fungi</taxon>
        <taxon>Dikarya</taxon>
        <taxon>Basidiomycota</taxon>
        <taxon>Agaricomycotina</taxon>
        <taxon>Agaricomycetes</taxon>
        <taxon>Polyporales</taxon>
        <taxon>Polyporaceae</taxon>
        <taxon>Dichomitus</taxon>
    </lineage>
</organism>
<reference evidence="2 3" key="1">
    <citation type="submission" date="2019-01" db="EMBL/GenBank/DDBJ databases">
        <title>Draft genome sequences of three monokaryotic isolates of the white-rot basidiomycete fungus Dichomitus squalens.</title>
        <authorList>
            <consortium name="DOE Joint Genome Institute"/>
            <person name="Lopez S.C."/>
            <person name="Andreopoulos B."/>
            <person name="Pangilinan J."/>
            <person name="Lipzen A."/>
            <person name="Riley R."/>
            <person name="Ahrendt S."/>
            <person name="Ng V."/>
            <person name="Barry K."/>
            <person name="Daum C."/>
            <person name="Grigoriev I.V."/>
            <person name="Hilden K.S."/>
            <person name="Makela M.R."/>
            <person name="de Vries R.P."/>
        </authorList>
    </citation>
    <scope>NUCLEOTIDE SEQUENCE [LARGE SCALE GENOMIC DNA]</scope>
    <source>
        <strain evidence="2 3">CBS 464.89</strain>
    </source>
</reference>
<dbReference type="AlphaFoldDB" id="A0A4Q9PHX9"/>
<sequence length="207" mass="23771">MSTVESEPSSSPPPEPAAPERVPSKQPPIPFIRGEDRVRKMLPQRKLPHCLDHRFVDVRTPNNLPLCWLGVPMNINSVARRAKGQAPSREISRYANEHGFAIPRFNSPPGSDPGVMSMVKTWGNIVEHFYREHGTYIKLKEVWDARTLIIAFFSNREVEDITFGRTRPIRQLLEDLGYGENEPLMWYLDRDEDSFVHESSPDLLHCL</sequence>
<evidence type="ECO:0000256" key="1">
    <source>
        <dbReference type="SAM" id="MobiDB-lite"/>
    </source>
</evidence>
<evidence type="ECO:0000313" key="2">
    <source>
        <dbReference type="EMBL" id="TBU53441.1"/>
    </source>
</evidence>
<name>A0A4Q9PHX9_9APHY</name>
<dbReference type="EMBL" id="ML145214">
    <property type="protein sequence ID" value="TBU53441.1"/>
    <property type="molecule type" value="Genomic_DNA"/>
</dbReference>
<keyword evidence="3" id="KW-1185">Reference proteome</keyword>
<accession>A0A4Q9PHX9</accession>
<gene>
    <name evidence="2" type="ORF">BD310DRAFT_952093</name>
</gene>